<evidence type="ECO:0000256" key="1">
    <source>
        <dbReference type="SAM" id="Phobius"/>
    </source>
</evidence>
<comment type="caution">
    <text evidence="3">The sequence shown here is derived from an EMBL/GenBank/DDBJ whole genome shotgun (WGS) entry which is preliminary data.</text>
</comment>
<evidence type="ECO:0000259" key="2">
    <source>
        <dbReference type="Pfam" id="PF17648"/>
    </source>
</evidence>
<dbReference type="AlphaFoldDB" id="A0A9W9HJ25"/>
<dbReference type="EMBL" id="JAPZBO010000002">
    <property type="protein sequence ID" value="KAJ5325028.1"/>
    <property type="molecule type" value="Genomic_DNA"/>
</dbReference>
<keyword evidence="4" id="KW-1185">Reference proteome</keyword>
<sequence length="272" mass="30242">MADTFTHALSRVRLDRLTLALSTAAVLGTALVLPSVYRDYRTFRNYGPGGLPNNVIGWLTCRALFQPFKGEMFSTEEYVRRVEAAEGHGKGDEGFLELSPEQLASRSVTDRPVVGPHVVPQRQLTQIPDEDVMEKLRSAFSAFGYRNHHLVKVEYSNLERHSDALFLADHLPATDLAQTMQGEIVHIHSGYDHSIHVVCSPADCKKILDAGWGQRHGFSGTSAMTYLSLGTLPDLPLEYILIYAPRTEADIKTIMDIIAAGVKFMTGREDTR</sequence>
<feature type="domain" description="Luciferase" evidence="2">
    <location>
        <begin position="182"/>
        <end position="260"/>
    </location>
</feature>
<keyword evidence="1" id="KW-1133">Transmembrane helix</keyword>
<evidence type="ECO:0000313" key="4">
    <source>
        <dbReference type="Proteomes" id="UP001147746"/>
    </source>
</evidence>
<reference evidence="3" key="2">
    <citation type="journal article" date="2023" name="IMA Fungus">
        <title>Comparative genomic study of the Penicillium genus elucidates a diverse pangenome and 15 lateral gene transfer events.</title>
        <authorList>
            <person name="Petersen C."/>
            <person name="Sorensen T."/>
            <person name="Nielsen M.R."/>
            <person name="Sondergaard T.E."/>
            <person name="Sorensen J.L."/>
            <person name="Fitzpatrick D.A."/>
            <person name="Frisvad J.C."/>
            <person name="Nielsen K.L."/>
        </authorList>
    </citation>
    <scope>NUCLEOTIDE SEQUENCE</scope>
    <source>
        <strain evidence="3">IBT 21472</strain>
    </source>
</reference>
<dbReference type="Proteomes" id="UP001147746">
    <property type="component" value="Unassembled WGS sequence"/>
</dbReference>
<keyword evidence="1" id="KW-0812">Transmembrane</keyword>
<name>A0A9W9HJ25_9EURO</name>
<gene>
    <name evidence="3" type="ORF">N7476_003628</name>
</gene>
<dbReference type="PANTHER" id="PTHR38695:SF1">
    <property type="entry name" value="AMINO ACID PERMEASE_ SLC12A DOMAIN-CONTAINING PROTEIN"/>
    <property type="match status" value="1"/>
</dbReference>
<keyword evidence="1" id="KW-0472">Membrane</keyword>
<dbReference type="InterPro" id="IPR040841">
    <property type="entry name" value="Luciferase_dom"/>
</dbReference>
<dbReference type="InterPro" id="IPR048273">
    <property type="entry name" value="Luciferase"/>
</dbReference>
<organism evidence="3 4">
    <name type="scientific">Penicillium atrosanguineum</name>
    <dbReference type="NCBI Taxonomy" id="1132637"/>
    <lineage>
        <taxon>Eukaryota</taxon>
        <taxon>Fungi</taxon>
        <taxon>Dikarya</taxon>
        <taxon>Ascomycota</taxon>
        <taxon>Pezizomycotina</taxon>
        <taxon>Eurotiomycetes</taxon>
        <taxon>Eurotiomycetidae</taxon>
        <taxon>Eurotiales</taxon>
        <taxon>Aspergillaceae</taxon>
        <taxon>Penicillium</taxon>
    </lineage>
</organism>
<feature type="transmembrane region" description="Helical" evidence="1">
    <location>
        <begin position="17"/>
        <end position="37"/>
    </location>
</feature>
<accession>A0A9W9HJ25</accession>
<evidence type="ECO:0000313" key="3">
    <source>
        <dbReference type="EMBL" id="KAJ5325028.1"/>
    </source>
</evidence>
<dbReference type="Pfam" id="PF17648">
    <property type="entry name" value="Luciferase"/>
    <property type="match status" value="1"/>
</dbReference>
<reference evidence="3" key="1">
    <citation type="submission" date="2022-12" db="EMBL/GenBank/DDBJ databases">
        <authorList>
            <person name="Petersen C."/>
        </authorList>
    </citation>
    <scope>NUCLEOTIDE SEQUENCE</scope>
    <source>
        <strain evidence="3">IBT 21472</strain>
    </source>
</reference>
<proteinExistence type="predicted"/>
<dbReference type="OrthoDB" id="5358398at2759"/>
<dbReference type="PANTHER" id="PTHR38695">
    <property type="entry name" value="AMINO ACID PERMEASE_ SLC12A DOMAIN-CONTAINING PROTEIN"/>
    <property type="match status" value="1"/>
</dbReference>
<protein>
    <recommendedName>
        <fullName evidence="2">Luciferase domain-containing protein</fullName>
    </recommendedName>
</protein>